<dbReference type="HOGENOM" id="CLU_130981_0_0_10"/>
<dbReference type="STRING" id="485917.Phep_0910"/>
<dbReference type="eggNOG" id="ENOG503427U">
    <property type="taxonomic scope" value="Bacteria"/>
</dbReference>
<dbReference type="EMBL" id="CP001681">
    <property type="protein sequence ID" value="ACU03132.1"/>
    <property type="molecule type" value="Genomic_DNA"/>
</dbReference>
<organism evidence="7 8">
    <name type="scientific">Pedobacter heparinus (strain ATCC 13125 / DSM 2366 / CIP 104194 / JCM 7457 / NBRC 12017 / NCIMB 9290 / NRRL B-14731 / HIM 762-3)</name>
    <dbReference type="NCBI Taxonomy" id="485917"/>
    <lineage>
        <taxon>Bacteria</taxon>
        <taxon>Pseudomonadati</taxon>
        <taxon>Bacteroidota</taxon>
        <taxon>Sphingobacteriia</taxon>
        <taxon>Sphingobacteriales</taxon>
        <taxon>Sphingobacteriaceae</taxon>
        <taxon>Pedobacter</taxon>
    </lineage>
</organism>
<dbReference type="GO" id="GO:0030416">
    <property type="term" value="P:methylamine metabolic process"/>
    <property type="evidence" value="ECO:0007669"/>
    <property type="project" value="InterPro"/>
</dbReference>
<dbReference type="GO" id="GO:0016020">
    <property type="term" value="C:membrane"/>
    <property type="evidence" value="ECO:0007669"/>
    <property type="project" value="UniProtKB-SubCell"/>
</dbReference>
<sequence>MIKIRMARVISIEIITALFVLLWFYTGLNKILDYNNFKSQLEKSPFVEYFASLISWTLPAGEVFIGAMLVYKRTRLLGLYASFTLMLFLTGYIWMMLRYAYDLPCSCGGVLAQLSWDDHLWFNSVFVLLSVIAIIFETETLFIPKRKEVVF</sequence>
<evidence type="ECO:0000259" key="6">
    <source>
        <dbReference type="Pfam" id="PF07291"/>
    </source>
</evidence>
<keyword evidence="3 5" id="KW-1133">Transmembrane helix</keyword>
<evidence type="ECO:0000256" key="5">
    <source>
        <dbReference type="SAM" id="Phobius"/>
    </source>
</evidence>
<evidence type="ECO:0000256" key="1">
    <source>
        <dbReference type="ARBA" id="ARBA00004141"/>
    </source>
</evidence>
<feature type="transmembrane region" description="Helical" evidence="5">
    <location>
        <begin position="7"/>
        <end position="26"/>
    </location>
</feature>
<name>C6Y2R9_PEDHD</name>
<dbReference type="RefSeq" id="WP_012781076.1">
    <property type="nucleotide sequence ID" value="NC_013061.1"/>
</dbReference>
<keyword evidence="2 5" id="KW-0812">Transmembrane</keyword>
<evidence type="ECO:0000313" key="7">
    <source>
        <dbReference type="EMBL" id="ACU03132.1"/>
    </source>
</evidence>
<evidence type="ECO:0000256" key="4">
    <source>
        <dbReference type="ARBA" id="ARBA00023136"/>
    </source>
</evidence>
<evidence type="ECO:0000256" key="3">
    <source>
        <dbReference type="ARBA" id="ARBA00022989"/>
    </source>
</evidence>
<feature type="transmembrane region" description="Helical" evidence="5">
    <location>
        <begin position="121"/>
        <end position="143"/>
    </location>
</feature>
<keyword evidence="4 5" id="KW-0472">Membrane</keyword>
<feature type="domain" description="Methylamine utilisation protein MauE" evidence="6">
    <location>
        <begin position="11"/>
        <end position="135"/>
    </location>
</feature>
<proteinExistence type="predicted"/>
<dbReference type="Proteomes" id="UP000000852">
    <property type="component" value="Chromosome"/>
</dbReference>
<accession>C6Y2R9</accession>
<dbReference type="Pfam" id="PF07291">
    <property type="entry name" value="MauE"/>
    <property type="match status" value="1"/>
</dbReference>
<dbReference type="InterPro" id="IPR009908">
    <property type="entry name" value="Methylamine_util_MauE"/>
</dbReference>
<reference evidence="7 8" key="1">
    <citation type="journal article" date="2009" name="Stand. Genomic Sci.">
        <title>Complete genome sequence of Pedobacter heparinus type strain (HIM 762-3).</title>
        <authorList>
            <person name="Han C."/>
            <person name="Spring S."/>
            <person name="Lapidus A."/>
            <person name="Del Rio T.G."/>
            <person name="Tice H."/>
            <person name="Copeland A."/>
            <person name="Cheng J.F."/>
            <person name="Lucas S."/>
            <person name="Chen F."/>
            <person name="Nolan M."/>
            <person name="Bruce D."/>
            <person name="Goodwin L."/>
            <person name="Pitluck S."/>
            <person name="Ivanova N."/>
            <person name="Mavromatis K."/>
            <person name="Mikhailova N."/>
            <person name="Pati A."/>
            <person name="Chen A."/>
            <person name="Palaniappan K."/>
            <person name="Land M."/>
            <person name="Hauser L."/>
            <person name="Chang Y.J."/>
            <person name="Jeffries C.C."/>
            <person name="Saunders E."/>
            <person name="Chertkov O."/>
            <person name="Brettin T."/>
            <person name="Goker M."/>
            <person name="Rohde M."/>
            <person name="Bristow J."/>
            <person name="Eisen J.A."/>
            <person name="Markowitz V."/>
            <person name="Hugenholtz P."/>
            <person name="Kyrpides N.C."/>
            <person name="Klenk H.P."/>
            <person name="Detter J.C."/>
        </authorList>
    </citation>
    <scope>NUCLEOTIDE SEQUENCE [LARGE SCALE GENOMIC DNA]</scope>
    <source>
        <strain evidence="8">ATCC 13125 / DSM 2366 / CIP 104194 / JCM 7457 / NBRC 12017 / NCIMB 9290 / NRRL B-14731 / HIM 762-3</strain>
    </source>
</reference>
<comment type="subcellular location">
    <subcellularLocation>
        <location evidence="1">Membrane</location>
        <topology evidence="1">Multi-pass membrane protein</topology>
    </subcellularLocation>
</comment>
<dbReference type="KEGG" id="phe:Phep_0910"/>
<dbReference type="AlphaFoldDB" id="C6Y2R9"/>
<feature type="transmembrane region" description="Helical" evidence="5">
    <location>
        <begin position="46"/>
        <end position="70"/>
    </location>
</feature>
<evidence type="ECO:0000256" key="2">
    <source>
        <dbReference type="ARBA" id="ARBA00022692"/>
    </source>
</evidence>
<protein>
    <recommendedName>
        <fullName evidence="6">Methylamine utilisation protein MauE domain-containing protein</fullName>
    </recommendedName>
</protein>
<keyword evidence="8" id="KW-1185">Reference proteome</keyword>
<evidence type="ECO:0000313" key="8">
    <source>
        <dbReference type="Proteomes" id="UP000000852"/>
    </source>
</evidence>
<gene>
    <name evidence="7" type="ordered locus">Phep_0910</name>
</gene>
<feature type="transmembrane region" description="Helical" evidence="5">
    <location>
        <begin position="77"/>
        <end position="101"/>
    </location>
</feature>